<dbReference type="InterPro" id="IPR023296">
    <property type="entry name" value="Glyco_hydro_beta-prop_sf"/>
</dbReference>
<proteinExistence type="predicted"/>
<dbReference type="EMBL" id="JAINWA010000003">
    <property type="protein sequence ID" value="MCD1654653.1"/>
    <property type="molecule type" value="Genomic_DNA"/>
</dbReference>
<protein>
    <recommendedName>
        <fullName evidence="1">Glucosamine inositolphosphorylceramide transferase 1 N-terminal domain-containing protein</fullName>
    </recommendedName>
</protein>
<reference evidence="2" key="1">
    <citation type="submission" date="2021-08" db="EMBL/GenBank/DDBJ databases">
        <title>Comparative analyses of Brucepasteria parasyntrophica and Teretinema zuelzerae.</title>
        <authorList>
            <person name="Song Y."/>
            <person name="Brune A."/>
        </authorList>
    </citation>
    <scope>NUCLEOTIDE SEQUENCE</scope>
    <source>
        <strain evidence="2">DSM 1903</strain>
    </source>
</reference>
<dbReference type="AlphaFoldDB" id="A0AAE3EJL4"/>
<dbReference type="RefSeq" id="WP_230755097.1">
    <property type="nucleotide sequence ID" value="NZ_JAINWA010000003.1"/>
</dbReference>
<dbReference type="SUPFAM" id="SSF75005">
    <property type="entry name" value="Arabinanase/levansucrase/invertase"/>
    <property type="match status" value="1"/>
</dbReference>
<name>A0AAE3EJL4_9SPIR</name>
<evidence type="ECO:0000313" key="2">
    <source>
        <dbReference type="EMBL" id="MCD1654653.1"/>
    </source>
</evidence>
<evidence type="ECO:0000313" key="3">
    <source>
        <dbReference type="Proteomes" id="UP001198163"/>
    </source>
</evidence>
<keyword evidence="3" id="KW-1185">Reference proteome</keyword>
<comment type="caution">
    <text evidence="2">The sequence shown here is derived from an EMBL/GenBank/DDBJ whole genome shotgun (WGS) entry which is preliminary data.</text>
</comment>
<feature type="domain" description="Glucosamine inositolphosphorylceramide transferase 1 N-terminal" evidence="1">
    <location>
        <begin position="37"/>
        <end position="248"/>
    </location>
</feature>
<dbReference type="Proteomes" id="UP001198163">
    <property type="component" value="Unassembled WGS sequence"/>
</dbReference>
<dbReference type="InterPro" id="IPR056442">
    <property type="entry name" value="GINT1_N"/>
</dbReference>
<dbReference type="Pfam" id="PF24793">
    <property type="entry name" value="GINT1_N"/>
    <property type="match status" value="1"/>
</dbReference>
<organism evidence="2 3">
    <name type="scientific">Teretinema zuelzerae</name>
    <dbReference type="NCBI Taxonomy" id="156"/>
    <lineage>
        <taxon>Bacteria</taxon>
        <taxon>Pseudomonadati</taxon>
        <taxon>Spirochaetota</taxon>
        <taxon>Spirochaetia</taxon>
        <taxon>Spirochaetales</taxon>
        <taxon>Treponemataceae</taxon>
        <taxon>Teretinema</taxon>
    </lineage>
</organism>
<accession>A0AAE3EJL4</accession>
<gene>
    <name evidence="2" type="ORF">K7J14_08035</name>
</gene>
<sequence length="282" mass="33102">MSKLQRRIQKLFYREQWSLLIQNKLNNITYRIIPPSSNIIWADPFIVKHENRTYVFIEQQRRNQNGTLGYIEIFEDGSHSGFIEILKAGYHLSYPCVFQPGVNGDTNYFMIPETHENNQITLYRSTGFPDKWSHYKTLIKGISAVDATILKHGDLWWLFTSVNGTDTNFNNSLNIYFSNAFDSEEWTPHPLNPVSRKYSASRMAGSFLRQDDALIRPAQSCRKEYGEHLVFYEVNELTTTTYRETERSRLLPEKHLSAVCTHTFSENTDYIVRDIKTRKFFI</sequence>
<evidence type="ECO:0000259" key="1">
    <source>
        <dbReference type="Pfam" id="PF24793"/>
    </source>
</evidence>